<evidence type="ECO:0000313" key="1">
    <source>
        <dbReference type="EMBL" id="NQE38045.1"/>
    </source>
</evidence>
<gene>
    <name evidence="1" type="ORF">E5S67_05827</name>
</gene>
<name>A0ABX2D8U5_9CYAN</name>
<dbReference type="RefSeq" id="WP_172192538.1">
    <property type="nucleotide sequence ID" value="NZ_CAWPPK010000083.1"/>
</dbReference>
<dbReference type="EMBL" id="SRRZ01000173">
    <property type="protein sequence ID" value="NQE38045.1"/>
    <property type="molecule type" value="Genomic_DNA"/>
</dbReference>
<sequence length="54" mass="6057">MPLTEHEAPNGMIESFVEAFADALDIEVRKLGVLTLEREDLTRDEGRSRLKGEA</sequence>
<comment type="caution">
    <text evidence="1">The sequence shown here is derived from an EMBL/GenBank/DDBJ whole genome shotgun (WGS) entry which is preliminary data.</text>
</comment>
<dbReference type="Proteomes" id="UP000702425">
    <property type="component" value="Unassembled WGS sequence"/>
</dbReference>
<proteinExistence type="predicted"/>
<protein>
    <submittedName>
        <fullName evidence="1">Uncharacterized protein</fullName>
    </submittedName>
</protein>
<keyword evidence="2" id="KW-1185">Reference proteome</keyword>
<reference evidence="1 2" key="1">
    <citation type="journal article" date="2020" name="Sci. Rep.">
        <title>A novel cyanobacterial geosmin producer, revising GeoA distribution and dispersion patterns in Bacteria.</title>
        <authorList>
            <person name="Churro C."/>
            <person name="Semedo-Aguiar A.P."/>
            <person name="Silva A.D."/>
            <person name="Pereira-Leal J.B."/>
            <person name="Leite R.B."/>
        </authorList>
    </citation>
    <scope>NUCLEOTIDE SEQUENCE [LARGE SCALE GENOMIC DNA]</scope>
    <source>
        <strain evidence="1 2">IPMA8</strain>
    </source>
</reference>
<accession>A0ABX2D8U5</accession>
<evidence type="ECO:0000313" key="2">
    <source>
        <dbReference type="Proteomes" id="UP000702425"/>
    </source>
</evidence>
<organism evidence="1 2">
    <name type="scientific">Microcoleus asticus IPMA8</name>
    <dbReference type="NCBI Taxonomy" id="2563858"/>
    <lineage>
        <taxon>Bacteria</taxon>
        <taxon>Bacillati</taxon>
        <taxon>Cyanobacteriota</taxon>
        <taxon>Cyanophyceae</taxon>
        <taxon>Oscillatoriophycideae</taxon>
        <taxon>Oscillatoriales</taxon>
        <taxon>Microcoleaceae</taxon>
        <taxon>Microcoleus</taxon>
        <taxon>Microcoleus asticus</taxon>
    </lineage>
</organism>